<dbReference type="InterPro" id="IPR010982">
    <property type="entry name" value="Lambda_DNA-bd_dom_sf"/>
</dbReference>
<gene>
    <name evidence="3" type="primary">puuR_1</name>
    <name evidence="3" type="ORF">STARVERO_01357</name>
</gene>
<dbReference type="InterPro" id="IPR013096">
    <property type="entry name" value="Cupin_2"/>
</dbReference>
<dbReference type="EMBL" id="CACSAS010000001">
    <property type="protein sequence ID" value="CAA0091766.1"/>
    <property type="molecule type" value="Genomic_DNA"/>
</dbReference>
<dbReference type="InterPro" id="IPR011051">
    <property type="entry name" value="RmlC_Cupin_sf"/>
</dbReference>
<evidence type="ECO:0000259" key="2">
    <source>
        <dbReference type="PROSITE" id="PS50943"/>
    </source>
</evidence>
<evidence type="ECO:0000313" key="3">
    <source>
        <dbReference type="EMBL" id="CAA0091766.1"/>
    </source>
</evidence>
<keyword evidence="4" id="KW-1185">Reference proteome</keyword>
<dbReference type="GO" id="GO:0005829">
    <property type="term" value="C:cytosol"/>
    <property type="evidence" value="ECO:0007669"/>
    <property type="project" value="TreeGrafter"/>
</dbReference>
<feature type="domain" description="HTH cro/C1-type" evidence="2">
    <location>
        <begin position="14"/>
        <end position="68"/>
    </location>
</feature>
<dbReference type="InterPro" id="IPR014710">
    <property type="entry name" value="RmlC-like_jellyroll"/>
</dbReference>
<dbReference type="Proteomes" id="UP000433050">
    <property type="component" value="Unassembled WGS sequence"/>
</dbReference>
<dbReference type="GO" id="GO:0003677">
    <property type="term" value="F:DNA binding"/>
    <property type="evidence" value="ECO:0007669"/>
    <property type="project" value="UniProtKB-KW"/>
</dbReference>
<dbReference type="PROSITE" id="PS50943">
    <property type="entry name" value="HTH_CROC1"/>
    <property type="match status" value="1"/>
</dbReference>
<protein>
    <submittedName>
        <fullName evidence="3">HTH-type transcriptional regulator PuuR</fullName>
    </submittedName>
</protein>
<dbReference type="SUPFAM" id="SSF47413">
    <property type="entry name" value="lambda repressor-like DNA-binding domains"/>
    <property type="match status" value="1"/>
</dbReference>
<accession>A0A5S9NN56</accession>
<dbReference type="InterPro" id="IPR001387">
    <property type="entry name" value="Cro/C1-type_HTH"/>
</dbReference>
<dbReference type="SMART" id="SM00530">
    <property type="entry name" value="HTH_XRE"/>
    <property type="match status" value="1"/>
</dbReference>
<keyword evidence="1" id="KW-0238">DNA-binding</keyword>
<dbReference type="InterPro" id="IPR050807">
    <property type="entry name" value="TransReg_Diox_bact_type"/>
</dbReference>
<dbReference type="PANTHER" id="PTHR46797:SF1">
    <property type="entry name" value="METHYLPHOSPHONATE SYNTHASE"/>
    <property type="match status" value="1"/>
</dbReference>
<dbReference type="Pfam" id="PF01381">
    <property type="entry name" value="HTH_3"/>
    <property type="match status" value="1"/>
</dbReference>
<dbReference type="CDD" id="cd02209">
    <property type="entry name" value="cupin_XRE_C"/>
    <property type="match status" value="1"/>
</dbReference>
<dbReference type="Gene3D" id="1.10.260.40">
    <property type="entry name" value="lambda repressor-like DNA-binding domains"/>
    <property type="match status" value="1"/>
</dbReference>
<dbReference type="Gene3D" id="2.60.120.10">
    <property type="entry name" value="Jelly Rolls"/>
    <property type="match status" value="1"/>
</dbReference>
<dbReference type="GO" id="GO:0003700">
    <property type="term" value="F:DNA-binding transcription factor activity"/>
    <property type="evidence" value="ECO:0007669"/>
    <property type="project" value="TreeGrafter"/>
</dbReference>
<dbReference type="PANTHER" id="PTHR46797">
    <property type="entry name" value="HTH-TYPE TRANSCRIPTIONAL REGULATOR"/>
    <property type="match status" value="1"/>
</dbReference>
<dbReference type="SUPFAM" id="SSF51182">
    <property type="entry name" value="RmlC-like cupins"/>
    <property type="match status" value="1"/>
</dbReference>
<organism evidence="3 4">
    <name type="scientific">Starkeya nomas</name>
    <dbReference type="NCBI Taxonomy" id="2666134"/>
    <lineage>
        <taxon>Bacteria</taxon>
        <taxon>Pseudomonadati</taxon>
        <taxon>Pseudomonadota</taxon>
        <taxon>Alphaproteobacteria</taxon>
        <taxon>Hyphomicrobiales</taxon>
        <taxon>Xanthobacteraceae</taxon>
        <taxon>Starkeya</taxon>
    </lineage>
</organism>
<sequence>METPDANVRIGAKLKHARLLMGLSLSELGQRVGVTEGYLSKLENGRSQASLATLHKLVQALDTNMSTLFAAAPEGEGAVTVVRAKERPRLETGHLRAGNQVVLERLVPHRPDQLLQINIHVIPSGGGSPDFISHGGQEFGYVLAGAFTLVVDGHERALSEGDSFYFDSSLPHGYRNDGEAEARVLWVNTPPTF</sequence>
<dbReference type="CDD" id="cd00093">
    <property type="entry name" value="HTH_XRE"/>
    <property type="match status" value="1"/>
</dbReference>
<proteinExistence type="predicted"/>
<name>A0A5S9NN56_9HYPH</name>
<reference evidence="3 4" key="1">
    <citation type="submission" date="2019-12" db="EMBL/GenBank/DDBJ databases">
        <authorList>
            <person name="Reyes-Prieto M."/>
        </authorList>
    </citation>
    <scope>NUCLEOTIDE SEQUENCE [LARGE SCALE GENOMIC DNA]</scope>
    <source>
        <strain evidence="3">HF14-78462</strain>
    </source>
</reference>
<evidence type="ECO:0000313" key="4">
    <source>
        <dbReference type="Proteomes" id="UP000433050"/>
    </source>
</evidence>
<dbReference type="AlphaFoldDB" id="A0A5S9NN56"/>
<dbReference type="Pfam" id="PF07883">
    <property type="entry name" value="Cupin_2"/>
    <property type="match status" value="1"/>
</dbReference>
<evidence type="ECO:0000256" key="1">
    <source>
        <dbReference type="ARBA" id="ARBA00023125"/>
    </source>
</evidence>